<sequence length="515" mass="59094">MKILSIYIIWLFSFFTLILFYFLGTELGHLSIAKLAEYHYSQKMENKLEILSLNIEEYPKIRAEIKINDQALLTLNGFPDKQNMDLNYHLRGDTFTWDGYSIDTPADVTGKMRGAFSNLFISGKGKIFDGNITYSFIRKPNRLETMKLGLQSVNSEPLLEFLSYKDLLRGEVDVFMDFDYFTSYRREGSVKVRMNKGTIPKLSEEIEVDLDAEVLVKDLLHEFFADIKSDLGKLRVANGHYNRAANITTADYGLHVNDLSDFEDFLDHKYHGSLNTAGSLKYDNGDLSLIGDTISYGGFLDYNYRNQYLDMNFKGVSLEQVLQQLSFPALLSAKIEGSASYDIANDLILVNTKLKEARFRRTKMTDTIYEMIGIDVLKDVYDDSVFTAGYQNYTLTSLLEIENGINHLYLKDTRMNSKTNTIEANFEVLLDGEEFVGEISGTLEDPKVSLDMTQLIGYQINKSIDTFFGTGKPLNRKNAEERLDEMQNELNNQMQNFEMENVERKTRSFLDGFFD</sequence>
<name>A0A6S6RXC6_9BACT</name>
<dbReference type="EMBL" id="CACVAX010000005">
    <property type="protein sequence ID" value="CAA6801710.1"/>
    <property type="molecule type" value="Genomic_DNA"/>
</dbReference>
<feature type="coiled-coil region" evidence="1">
    <location>
        <begin position="476"/>
        <end position="503"/>
    </location>
</feature>
<feature type="transmembrane region" description="Helical" evidence="2">
    <location>
        <begin position="7"/>
        <end position="24"/>
    </location>
</feature>
<dbReference type="AlphaFoldDB" id="A0A6S6RXC6"/>
<proteinExistence type="predicted"/>
<evidence type="ECO:0000256" key="2">
    <source>
        <dbReference type="SAM" id="Phobius"/>
    </source>
</evidence>
<reference evidence="3" key="1">
    <citation type="submission" date="2020-01" db="EMBL/GenBank/DDBJ databases">
        <authorList>
            <person name="Meier V. D."/>
            <person name="Meier V D."/>
        </authorList>
    </citation>
    <scope>NUCLEOTIDE SEQUENCE</scope>
    <source>
        <strain evidence="3">HLG_WM_MAG_04</strain>
    </source>
</reference>
<evidence type="ECO:0008006" key="4">
    <source>
        <dbReference type="Google" id="ProtNLM"/>
    </source>
</evidence>
<gene>
    <name evidence="3" type="ORF">HELGO_WM10226</name>
</gene>
<keyword evidence="1" id="KW-0175">Coiled coil</keyword>
<keyword evidence="2" id="KW-0472">Membrane</keyword>
<evidence type="ECO:0000256" key="1">
    <source>
        <dbReference type="SAM" id="Coils"/>
    </source>
</evidence>
<organism evidence="3">
    <name type="scientific">uncultured Sulfurovum sp</name>
    <dbReference type="NCBI Taxonomy" id="269237"/>
    <lineage>
        <taxon>Bacteria</taxon>
        <taxon>Pseudomonadati</taxon>
        <taxon>Campylobacterota</taxon>
        <taxon>Epsilonproteobacteria</taxon>
        <taxon>Campylobacterales</taxon>
        <taxon>Sulfurovaceae</taxon>
        <taxon>Sulfurovum</taxon>
        <taxon>environmental samples</taxon>
    </lineage>
</organism>
<accession>A0A6S6RXC6</accession>
<keyword evidence="2" id="KW-0812">Transmembrane</keyword>
<evidence type="ECO:0000313" key="3">
    <source>
        <dbReference type="EMBL" id="CAA6801710.1"/>
    </source>
</evidence>
<keyword evidence="2" id="KW-1133">Transmembrane helix</keyword>
<protein>
    <recommendedName>
        <fullName evidence="4">AsmA-like C-terminal domain-containing protein</fullName>
    </recommendedName>
</protein>